<accession>A0A838X4U2</accession>
<dbReference type="PRINTS" id="PR00507">
    <property type="entry name" value="N12N6MTFRASE"/>
</dbReference>
<comment type="catalytic activity">
    <reaction evidence="5">
        <text>a 2'-deoxyadenosine in DNA + S-adenosyl-L-methionine = an N(6)-methyl-2'-deoxyadenosine in DNA + S-adenosyl-L-homocysteine + H(+)</text>
        <dbReference type="Rhea" id="RHEA:15197"/>
        <dbReference type="Rhea" id="RHEA-COMP:12418"/>
        <dbReference type="Rhea" id="RHEA-COMP:12419"/>
        <dbReference type="ChEBI" id="CHEBI:15378"/>
        <dbReference type="ChEBI" id="CHEBI:57856"/>
        <dbReference type="ChEBI" id="CHEBI:59789"/>
        <dbReference type="ChEBI" id="CHEBI:90615"/>
        <dbReference type="ChEBI" id="CHEBI:90616"/>
        <dbReference type="EC" id="2.1.1.72"/>
    </reaction>
</comment>
<dbReference type="SUPFAM" id="SSF53335">
    <property type="entry name" value="S-adenosyl-L-methionine-dependent methyltransferases"/>
    <property type="match status" value="1"/>
</dbReference>
<dbReference type="GO" id="GO:0009007">
    <property type="term" value="F:site-specific DNA-methyltransferase (adenine-specific) activity"/>
    <property type="evidence" value="ECO:0007669"/>
    <property type="project" value="UniProtKB-EC"/>
</dbReference>
<dbReference type="EMBL" id="JACEOR010000551">
    <property type="protein sequence ID" value="MBA4506091.1"/>
    <property type="molecule type" value="Genomic_DNA"/>
</dbReference>
<proteinExistence type="predicted"/>
<dbReference type="InterPro" id="IPR011639">
    <property type="entry name" value="MethylTrfase_TaqI-like_dom"/>
</dbReference>
<keyword evidence="4" id="KW-0949">S-adenosyl-L-methionine</keyword>
<evidence type="ECO:0000256" key="1">
    <source>
        <dbReference type="ARBA" id="ARBA00011900"/>
    </source>
</evidence>
<gene>
    <name evidence="7" type="ORF">H0H28_12365</name>
</gene>
<evidence type="ECO:0000313" key="7">
    <source>
        <dbReference type="EMBL" id="MBA4506091.1"/>
    </source>
</evidence>
<evidence type="ECO:0000256" key="3">
    <source>
        <dbReference type="ARBA" id="ARBA00022679"/>
    </source>
</evidence>
<feature type="domain" description="Type II methyltransferase M.TaqI-like" evidence="6">
    <location>
        <begin position="60"/>
        <end position="167"/>
    </location>
</feature>
<dbReference type="GO" id="GO:0003676">
    <property type="term" value="F:nucleic acid binding"/>
    <property type="evidence" value="ECO:0007669"/>
    <property type="project" value="InterPro"/>
</dbReference>
<dbReference type="PROSITE" id="PS00092">
    <property type="entry name" value="N6_MTASE"/>
    <property type="match status" value="1"/>
</dbReference>
<dbReference type="PANTHER" id="PTHR33841:SF1">
    <property type="entry name" value="DNA METHYLTRANSFERASE A"/>
    <property type="match status" value="1"/>
</dbReference>
<dbReference type="RefSeq" id="WP_181730135.1">
    <property type="nucleotide sequence ID" value="NZ_JACEOR010000551.1"/>
</dbReference>
<evidence type="ECO:0000256" key="4">
    <source>
        <dbReference type="ARBA" id="ARBA00022691"/>
    </source>
</evidence>
<dbReference type="Proteomes" id="UP000580709">
    <property type="component" value="Unassembled WGS sequence"/>
</dbReference>
<keyword evidence="3" id="KW-0808">Transferase</keyword>
<evidence type="ECO:0000256" key="5">
    <source>
        <dbReference type="ARBA" id="ARBA00047942"/>
    </source>
</evidence>
<dbReference type="Pfam" id="PF07669">
    <property type="entry name" value="Eco57I"/>
    <property type="match status" value="1"/>
</dbReference>
<dbReference type="GO" id="GO:0006304">
    <property type="term" value="P:DNA modification"/>
    <property type="evidence" value="ECO:0007669"/>
    <property type="project" value="InterPro"/>
</dbReference>
<dbReference type="PANTHER" id="PTHR33841">
    <property type="entry name" value="DNA METHYLTRANSFERASE YEEA-RELATED"/>
    <property type="match status" value="1"/>
</dbReference>
<dbReference type="EC" id="2.1.1.72" evidence="1"/>
<sequence>VLGSDGVDELPCETRLPSLNNNIIVGNSVVRDNFDDLCPVAAKDIDRRAAVRPIAPFGLKRETREKLKFDFLVCNPPYVRIQELARFADDQLSYFQHPDSGYECAKGNSFDLYQIFMERSLEMVKTSGRIGMIVPNRFTNSLPSAPIRRQVGKRLEKMIHFRENQVFPGRLTYVAIVVLGDGKQPNVI</sequence>
<keyword evidence="8" id="KW-1185">Reference proteome</keyword>
<reference evidence="7 8" key="1">
    <citation type="submission" date="2020-07" db="EMBL/GenBank/DDBJ databases">
        <authorList>
            <person name="Khare M."/>
        </authorList>
    </citation>
    <scope>NUCLEOTIDE SEQUENCE [LARGE SCALE GENOMIC DNA]</scope>
    <source>
        <strain evidence="7 8">P8776</strain>
    </source>
</reference>
<dbReference type="GO" id="GO:0032259">
    <property type="term" value="P:methylation"/>
    <property type="evidence" value="ECO:0007669"/>
    <property type="project" value="UniProtKB-KW"/>
</dbReference>
<organism evidence="7 8">
    <name type="scientific">Corynebacterium sanguinis</name>
    <dbReference type="NCBI Taxonomy" id="2594913"/>
    <lineage>
        <taxon>Bacteria</taxon>
        <taxon>Bacillati</taxon>
        <taxon>Actinomycetota</taxon>
        <taxon>Actinomycetes</taxon>
        <taxon>Mycobacteriales</taxon>
        <taxon>Corynebacteriaceae</taxon>
        <taxon>Corynebacterium</taxon>
    </lineage>
</organism>
<feature type="non-terminal residue" evidence="7">
    <location>
        <position position="1"/>
    </location>
</feature>
<evidence type="ECO:0000256" key="2">
    <source>
        <dbReference type="ARBA" id="ARBA00022603"/>
    </source>
</evidence>
<dbReference type="AlphaFoldDB" id="A0A838X4U2"/>
<feature type="non-terminal residue" evidence="7">
    <location>
        <position position="188"/>
    </location>
</feature>
<evidence type="ECO:0000259" key="6">
    <source>
        <dbReference type="Pfam" id="PF07669"/>
    </source>
</evidence>
<evidence type="ECO:0000313" key="8">
    <source>
        <dbReference type="Proteomes" id="UP000580709"/>
    </source>
</evidence>
<keyword evidence="2 7" id="KW-0489">Methyltransferase</keyword>
<dbReference type="InterPro" id="IPR002052">
    <property type="entry name" value="DNA_methylase_N6_adenine_CS"/>
</dbReference>
<dbReference type="InterPro" id="IPR050953">
    <property type="entry name" value="N4_N6_ade-DNA_methylase"/>
</dbReference>
<protein>
    <recommendedName>
        <fullName evidence="1">site-specific DNA-methyltransferase (adenine-specific)</fullName>
        <ecNumber evidence="1">2.1.1.72</ecNumber>
    </recommendedName>
</protein>
<comment type="caution">
    <text evidence="7">The sequence shown here is derived from an EMBL/GenBank/DDBJ whole genome shotgun (WGS) entry which is preliminary data.</text>
</comment>
<dbReference type="InterPro" id="IPR029063">
    <property type="entry name" value="SAM-dependent_MTases_sf"/>
</dbReference>
<dbReference type="Gene3D" id="3.40.50.150">
    <property type="entry name" value="Vaccinia Virus protein VP39"/>
    <property type="match status" value="1"/>
</dbReference>
<name>A0A838X4U2_9CORY</name>